<name>A0ABV1A8N2_9TELE</name>
<gene>
    <name evidence="2" type="ORF">AMECASPLE_014189</name>
</gene>
<organism evidence="2 3">
    <name type="scientific">Ameca splendens</name>
    <dbReference type="NCBI Taxonomy" id="208324"/>
    <lineage>
        <taxon>Eukaryota</taxon>
        <taxon>Metazoa</taxon>
        <taxon>Chordata</taxon>
        <taxon>Craniata</taxon>
        <taxon>Vertebrata</taxon>
        <taxon>Euteleostomi</taxon>
        <taxon>Actinopterygii</taxon>
        <taxon>Neopterygii</taxon>
        <taxon>Teleostei</taxon>
        <taxon>Neoteleostei</taxon>
        <taxon>Acanthomorphata</taxon>
        <taxon>Ovalentaria</taxon>
        <taxon>Atherinomorphae</taxon>
        <taxon>Cyprinodontiformes</taxon>
        <taxon>Goodeidae</taxon>
        <taxon>Ameca</taxon>
    </lineage>
</organism>
<evidence type="ECO:0000313" key="2">
    <source>
        <dbReference type="EMBL" id="MEQ2314636.1"/>
    </source>
</evidence>
<keyword evidence="3" id="KW-1185">Reference proteome</keyword>
<proteinExistence type="predicted"/>
<feature type="compositionally biased region" description="Basic and acidic residues" evidence="1">
    <location>
        <begin position="56"/>
        <end position="71"/>
    </location>
</feature>
<reference evidence="2 3" key="1">
    <citation type="submission" date="2021-06" db="EMBL/GenBank/DDBJ databases">
        <authorList>
            <person name="Palmer J.M."/>
        </authorList>
    </citation>
    <scope>NUCLEOTIDE SEQUENCE [LARGE SCALE GENOMIC DNA]</scope>
    <source>
        <strain evidence="2 3">AS_MEX2019</strain>
        <tissue evidence="2">Muscle</tissue>
    </source>
</reference>
<evidence type="ECO:0000256" key="1">
    <source>
        <dbReference type="SAM" id="MobiDB-lite"/>
    </source>
</evidence>
<accession>A0ABV1A8N2</accession>
<evidence type="ECO:0000313" key="3">
    <source>
        <dbReference type="Proteomes" id="UP001469553"/>
    </source>
</evidence>
<comment type="caution">
    <text evidence="2">The sequence shown here is derived from an EMBL/GenBank/DDBJ whole genome shotgun (WGS) entry which is preliminary data.</text>
</comment>
<feature type="compositionally biased region" description="Polar residues" evidence="1">
    <location>
        <begin position="93"/>
        <end position="114"/>
    </location>
</feature>
<feature type="compositionally biased region" description="Polar residues" evidence="1">
    <location>
        <begin position="38"/>
        <end position="52"/>
    </location>
</feature>
<feature type="region of interest" description="Disordered" evidence="1">
    <location>
        <begin position="1"/>
        <end position="114"/>
    </location>
</feature>
<feature type="compositionally biased region" description="Low complexity" evidence="1">
    <location>
        <begin position="7"/>
        <end position="23"/>
    </location>
</feature>
<dbReference type="Proteomes" id="UP001469553">
    <property type="component" value="Unassembled WGS sequence"/>
</dbReference>
<sequence>MKTCPYSASSAHSPAPSTLPHPASNHRARIDGKASALHNATPTSACKSNRANTAEPRTHNRPPDPTPRRDQLTQQAVPSRQHAPGTDGPHHAPSTTQIHHITTNAMTAQGRNNN</sequence>
<dbReference type="EMBL" id="JAHRIP010085593">
    <property type="protein sequence ID" value="MEQ2314636.1"/>
    <property type="molecule type" value="Genomic_DNA"/>
</dbReference>
<protein>
    <submittedName>
        <fullName evidence="2">Uncharacterized protein</fullName>
    </submittedName>
</protein>